<gene>
    <name evidence="1" type="ORF">N4G62_07375</name>
</gene>
<sequence>MKASIRFPSQGDGGSRRIAGYIAYYRAISDDNFASVTAVRALLGLTSPDHMP</sequence>
<proteinExistence type="predicted"/>
<comment type="caution">
    <text evidence="1">The sequence shown here is derived from an EMBL/GenBank/DDBJ whole genome shotgun (WGS) entry which is preliminary data.</text>
</comment>
<organism evidence="1 2">
    <name type="scientific">Sphingomonas sanguinis</name>
    <dbReference type="NCBI Taxonomy" id="33051"/>
    <lineage>
        <taxon>Bacteria</taxon>
        <taxon>Pseudomonadati</taxon>
        <taxon>Pseudomonadota</taxon>
        <taxon>Alphaproteobacteria</taxon>
        <taxon>Sphingomonadales</taxon>
        <taxon>Sphingomonadaceae</taxon>
        <taxon>Sphingomonas</taxon>
    </lineage>
</organism>
<accession>A0ABU5LQ45</accession>
<protein>
    <submittedName>
        <fullName evidence="1">Uncharacterized protein</fullName>
    </submittedName>
</protein>
<dbReference type="Proteomes" id="UP001292182">
    <property type="component" value="Unassembled WGS sequence"/>
</dbReference>
<name>A0ABU5LQ45_9SPHN</name>
<reference evidence="2" key="1">
    <citation type="submission" date="2023-07" db="EMBL/GenBank/DDBJ databases">
        <title>Whole genome sequence analysis of rice epiphytic Sphingomonas sanguinis OsEp_Plm_15B2.</title>
        <authorList>
            <person name="Sahu K.P."/>
            <person name="Asharani P."/>
            <person name="Reddy B."/>
            <person name="Kumar A."/>
        </authorList>
    </citation>
    <scope>NUCLEOTIDE SEQUENCE [LARGE SCALE GENOMIC DNA]</scope>
    <source>
        <strain evidence="2">OsEp_Plm_15B2</strain>
    </source>
</reference>
<evidence type="ECO:0000313" key="1">
    <source>
        <dbReference type="EMBL" id="MDZ7281845.1"/>
    </source>
</evidence>
<evidence type="ECO:0000313" key="2">
    <source>
        <dbReference type="Proteomes" id="UP001292182"/>
    </source>
</evidence>
<dbReference type="EMBL" id="JAOBTW010000007">
    <property type="protein sequence ID" value="MDZ7281845.1"/>
    <property type="molecule type" value="Genomic_DNA"/>
</dbReference>
<dbReference type="RefSeq" id="WP_322539058.1">
    <property type="nucleotide sequence ID" value="NZ_JAOBTW010000007.1"/>
</dbReference>
<keyword evidence="2" id="KW-1185">Reference proteome</keyword>